<feature type="transmembrane region" description="Helical" evidence="7">
    <location>
        <begin position="315"/>
        <end position="345"/>
    </location>
</feature>
<dbReference type="EMBL" id="CP054706">
    <property type="protein sequence ID" value="QQK78895.1"/>
    <property type="molecule type" value="Genomic_DNA"/>
</dbReference>
<dbReference type="NCBIfam" id="TIGR00786">
    <property type="entry name" value="dctM"/>
    <property type="match status" value="1"/>
</dbReference>
<gene>
    <name evidence="9" type="ORF">HUG20_02570</name>
</gene>
<feature type="domain" description="TRAP C4-dicarboxylate transport system permease DctM subunit" evidence="8">
    <location>
        <begin position="8"/>
        <end position="418"/>
    </location>
</feature>
<proteinExistence type="predicted"/>
<dbReference type="Pfam" id="PF06808">
    <property type="entry name" value="DctM"/>
    <property type="match status" value="1"/>
</dbReference>
<evidence type="ECO:0000259" key="8">
    <source>
        <dbReference type="Pfam" id="PF06808"/>
    </source>
</evidence>
<feature type="transmembrane region" description="Helical" evidence="7">
    <location>
        <begin position="134"/>
        <end position="158"/>
    </location>
</feature>
<reference evidence="9 10" key="1">
    <citation type="submission" date="2020-06" db="EMBL/GenBank/DDBJ databases">
        <title>Genomic analysis of Salicibibacter sp. NKC21-4.</title>
        <authorList>
            <person name="Oh Y.J."/>
        </authorList>
    </citation>
    <scope>NUCLEOTIDE SEQUENCE [LARGE SCALE GENOMIC DNA]</scope>
    <source>
        <strain evidence="9 10">NKC21-4</strain>
    </source>
</reference>
<keyword evidence="10" id="KW-1185">Reference proteome</keyword>
<keyword evidence="6 7" id="KW-0472">Membrane</keyword>
<feature type="transmembrane region" description="Helical" evidence="7">
    <location>
        <begin position="270"/>
        <end position="295"/>
    </location>
</feature>
<sequence>MDLLITILILLVSILLNIPVALALIFSSAYYVFMSNIPNGIIVQQMVEGSVSFTLLAILFFITTGNLMNYTGITTRILNFAQIITRHTIGKLAKVNVLLSTIMGGLSGSNIADAAMNSKILVPRMEEEGYDKGFATALTAATSLITPILPPGVGLILYGFVGNVSIGDLFMAGVLPGLVLAFLMMVLSHFISKRRNFEVENKQPMAKPKEALIALRPALLAILLPVIIIGGIRLGAFGPSEAGVVAVLYALFLGLIVYREMKLPKLAHALFESAQSAATIMLIIAGGSAFGWVLTVEQVPQQLTEFVSSYVNNPFMFFIVALIFLLFAGMFLEGNVLIMILTPLFMPMLDTFGVDPVHFGIFFVFTVSIGTLTPPVGTILFTTSSITGVYIEKLIKEMLPFYVLLIIAALLLAFIPAISLWLPNIL</sequence>
<dbReference type="PANTHER" id="PTHR33362">
    <property type="entry name" value="SIALIC ACID TRAP TRANSPORTER PERMEASE PROTEIN SIAT-RELATED"/>
    <property type="match status" value="1"/>
</dbReference>
<keyword evidence="2" id="KW-1003">Cell membrane</keyword>
<evidence type="ECO:0000256" key="6">
    <source>
        <dbReference type="ARBA" id="ARBA00023136"/>
    </source>
</evidence>
<organism evidence="9 10">
    <name type="scientific">Salicibibacter cibi</name>
    <dbReference type="NCBI Taxonomy" id="2743001"/>
    <lineage>
        <taxon>Bacteria</taxon>
        <taxon>Bacillati</taxon>
        <taxon>Bacillota</taxon>
        <taxon>Bacilli</taxon>
        <taxon>Bacillales</taxon>
        <taxon>Bacillaceae</taxon>
        <taxon>Salicibibacter</taxon>
    </lineage>
</organism>
<evidence type="ECO:0000313" key="10">
    <source>
        <dbReference type="Proteomes" id="UP000595349"/>
    </source>
</evidence>
<keyword evidence="3" id="KW-0997">Cell inner membrane</keyword>
<dbReference type="InterPro" id="IPR004681">
    <property type="entry name" value="TRAP_DctM"/>
</dbReference>
<feature type="transmembrane region" description="Helical" evidence="7">
    <location>
        <begin position="213"/>
        <end position="236"/>
    </location>
</feature>
<comment type="subcellular location">
    <subcellularLocation>
        <location evidence="1">Cell inner membrane</location>
        <topology evidence="1">Multi-pass membrane protein</topology>
    </subcellularLocation>
</comment>
<dbReference type="PANTHER" id="PTHR33362:SF4">
    <property type="entry name" value="2,3-DIKETO-L-GULONATE TRAP TRANSPORTER LARGE PERMEASE PROTEIN YIAN"/>
    <property type="match status" value="1"/>
</dbReference>
<protein>
    <submittedName>
        <fullName evidence="9">TRAP transporter large permease</fullName>
    </submittedName>
</protein>
<dbReference type="AlphaFoldDB" id="A0A7T6Z8R2"/>
<evidence type="ECO:0000313" key="9">
    <source>
        <dbReference type="EMBL" id="QQK78895.1"/>
    </source>
</evidence>
<accession>A0A7T6Z8R2</accession>
<feature type="transmembrane region" description="Helical" evidence="7">
    <location>
        <begin position="401"/>
        <end position="422"/>
    </location>
</feature>
<feature type="transmembrane region" description="Helical" evidence="7">
    <location>
        <begin position="242"/>
        <end position="258"/>
    </location>
</feature>
<evidence type="ECO:0000256" key="4">
    <source>
        <dbReference type="ARBA" id="ARBA00022692"/>
    </source>
</evidence>
<dbReference type="RefSeq" id="WP_200087726.1">
    <property type="nucleotide sequence ID" value="NZ_CP054706.1"/>
</dbReference>
<dbReference type="PIRSF" id="PIRSF006066">
    <property type="entry name" value="HI0050"/>
    <property type="match status" value="1"/>
</dbReference>
<dbReference type="InterPro" id="IPR010656">
    <property type="entry name" value="DctM"/>
</dbReference>
<keyword evidence="4 7" id="KW-0812">Transmembrane</keyword>
<evidence type="ECO:0000256" key="3">
    <source>
        <dbReference type="ARBA" id="ARBA00022519"/>
    </source>
</evidence>
<evidence type="ECO:0000256" key="1">
    <source>
        <dbReference type="ARBA" id="ARBA00004429"/>
    </source>
</evidence>
<evidence type="ECO:0000256" key="5">
    <source>
        <dbReference type="ARBA" id="ARBA00022989"/>
    </source>
</evidence>
<feature type="transmembrane region" description="Helical" evidence="7">
    <location>
        <begin position="47"/>
        <end position="68"/>
    </location>
</feature>
<feature type="transmembrane region" description="Helical" evidence="7">
    <location>
        <begin position="357"/>
        <end position="381"/>
    </location>
</feature>
<evidence type="ECO:0000256" key="2">
    <source>
        <dbReference type="ARBA" id="ARBA00022475"/>
    </source>
</evidence>
<name>A0A7T6Z8R2_9BACI</name>
<evidence type="ECO:0000256" key="7">
    <source>
        <dbReference type="SAM" id="Phobius"/>
    </source>
</evidence>
<dbReference type="Proteomes" id="UP000595349">
    <property type="component" value="Chromosome"/>
</dbReference>
<keyword evidence="5 7" id="KW-1133">Transmembrane helix</keyword>
<dbReference type="GO" id="GO:0005886">
    <property type="term" value="C:plasma membrane"/>
    <property type="evidence" value="ECO:0007669"/>
    <property type="project" value="UniProtKB-SubCell"/>
</dbReference>
<feature type="transmembrane region" description="Helical" evidence="7">
    <location>
        <begin position="170"/>
        <end position="192"/>
    </location>
</feature>
<dbReference type="GO" id="GO:0022857">
    <property type="term" value="F:transmembrane transporter activity"/>
    <property type="evidence" value="ECO:0007669"/>
    <property type="project" value="TreeGrafter"/>
</dbReference>
<dbReference type="KEGG" id="scib:HUG20_02570"/>